<feature type="signal peptide" evidence="2">
    <location>
        <begin position="1"/>
        <end position="19"/>
    </location>
</feature>
<evidence type="ECO:0008006" key="5">
    <source>
        <dbReference type="Google" id="ProtNLM"/>
    </source>
</evidence>
<dbReference type="OMA" id="KVERYNM"/>
<dbReference type="InterPro" id="IPR052965">
    <property type="entry name" value="Pigment-catalase-like"/>
</dbReference>
<feature type="region of interest" description="Disordered" evidence="1">
    <location>
        <begin position="33"/>
        <end position="99"/>
    </location>
</feature>
<evidence type="ECO:0000313" key="4">
    <source>
        <dbReference type="Proteomes" id="UP000244005"/>
    </source>
</evidence>
<keyword evidence="4" id="KW-1185">Reference proteome</keyword>
<feature type="chain" id="PRO_5015334208" description="Desiccation-related protein PCC13-62" evidence="2">
    <location>
        <begin position="20"/>
        <end position="380"/>
    </location>
</feature>
<dbReference type="PANTHER" id="PTHR31694">
    <property type="entry name" value="DESICCATION-LIKE PROTEIN"/>
    <property type="match status" value="1"/>
</dbReference>
<dbReference type="Gramene" id="Mp4g20720.1">
    <property type="protein sequence ID" value="Mp4g20720.1.cds"/>
    <property type="gene ID" value="Mp4g20720"/>
</dbReference>
<dbReference type="PANTHER" id="PTHR31694:SF19">
    <property type="entry name" value="DESICCATION-RELATED PROTEIN PCC13-62"/>
    <property type="match status" value="1"/>
</dbReference>
<name>A0A2R6WEF4_MARPO</name>
<proteinExistence type="predicted"/>
<dbReference type="AlphaFoldDB" id="A0A2R6WEF4"/>
<feature type="compositionally biased region" description="Basic and acidic residues" evidence="1">
    <location>
        <begin position="52"/>
        <end position="71"/>
    </location>
</feature>
<accession>A0A2R6WEF4</accession>
<sequence length="380" mass="41998">MSSSIWNWFVLLTVASVAASEVREVLQGNGSVHGSEQIHVTPPGGTNVTDPVHGRRDSGNGEEPTRGFREPGRRRHAIPTMPSPWPPRNTVVEKSCPRPKRHRRFTKHDEDVINVALNVEYLLAEFFLHAAFGQGLDGFDPELSNAGPAPIGGEKAHLGHRLVEKVAKESGFQGMGHIRLIRSKLKGKAVPRPQLDISRSVWARFLAQALEQELIPPFNPYNDTISFLVAAQVLPYAALSAYFDQSSHIVGQEAQKLLGGLLSITSAQDAILRTLLYQHREETLKTYNLTVAQITDKISTYCTRLIQDQEMDETVFLPFQQLSEQNLVASIVTVDKDFLPLRLSTRQVLGLLYGSGNASVPGAFFPQGAVGKIADKFLRH</sequence>
<dbReference type="Proteomes" id="UP000244005">
    <property type="component" value="Unassembled WGS sequence"/>
</dbReference>
<protein>
    <recommendedName>
        <fullName evidence="5">Desiccation-related protein PCC13-62</fullName>
    </recommendedName>
</protein>
<evidence type="ECO:0000256" key="1">
    <source>
        <dbReference type="SAM" id="MobiDB-lite"/>
    </source>
</evidence>
<dbReference type="Pfam" id="PF13668">
    <property type="entry name" value="Ferritin_2"/>
    <property type="match status" value="1"/>
</dbReference>
<reference evidence="4" key="1">
    <citation type="journal article" date="2017" name="Cell">
        <title>Insights into land plant evolution garnered from the Marchantia polymorpha genome.</title>
        <authorList>
            <person name="Bowman J.L."/>
            <person name="Kohchi T."/>
            <person name="Yamato K.T."/>
            <person name="Jenkins J."/>
            <person name="Shu S."/>
            <person name="Ishizaki K."/>
            <person name="Yamaoka S."/>
            <person name="Nishihama R."/>
            <person name="Nakamura Y."/>
            <person name="Berger F."/>
            <person name="Adam C."/>
            <person name="Aki S.S."/>
            <person name="Althoff F."/>
            <person name="Araki T."/>
            <person name="Arteaga-Vazquez M.A."/>
            <person name="Balasubrmanian S."/>
            <person name="Barry K."/>
            <person name="Bauer D."/>
            <person name="Boehm C.R."/>
            <person name="Briginshaw L."/>
            <person name="Caballero-Perez J."/>
            <person name="Catarino B."/>
            <person name="Chen F."/>
            <person name="Chiyoda S."/>
            <person name="Chovatia M."/>
            <person name="Davies K.M."/>
            <person name="Delmans M."/>
            <person name="Demura T."/>
            <person name="Dierschke T."/>
            <person name="Dolan L."/>
            <person name="Dorantes-Acosta A.E."/>
            <person name="Eklund D.M."/>
            <person name="Florent S.N."/>
            <person name="Flores-Sandoval E."/>
            <person name="Fujiyama A."/>
            <person name="Fukuzawa H."/>
            <person name="Galik B."/>
            <person name="Grimanelli D."/>
            <person name="Grimwood J."/>
            <person name="Grossniklaus U."/>
            <person name="Hamada T."/>
            <person name="Haseloff J."/>
            <person name="Hetherington A.J."/>
            <person name="Higo A."/>
            <person name="Hirakawa Y."/>
            <person name="Hundley H.N."/>
            <person name="Ikeda Y."/>
            <person name="Inoue K."/>
            <person name="Inoue S.I."/>
            <person name="Ishida S."/>
            <person name="Jia Q."/>
            <person name="Kakita M."/>
            <person name="Kanazawa T."/>
            <person name="Kawai Y."/>
            <person name="Kawashima T."/>
            <person name="Kennedy M."/>
            <person name="Kinose K."/>
            <person name="Kinoshita T."/>
            <person name="Kohara Y."/>
            <person name="Koide E."/>
            <person name="Komatsu K."/>
            <person name="Kopischke S."/>
            <person name="Kubo M."/>
            <person name="Kyozuka J."/>
            <person name="Lagercrantz U."/>
            <person name="Lin S.S."/>
            <person name="Lindquist E."/>
            <person name="Lipzen A.M."/>
            <person name="Lu C.W."/>
            <person name="De Luna E."/>
            <person name="Martienssen R.A."/>
            <person name="Minamino N."/>
            <person name="Mizutani M."/>
            <person name="Mizutani M."/>
            <person name="Mochizuki N."/>
            <person name="Monte I."/>
            <person name="Mosher R."/>
            <person name="Nagasaki H."/>
            <person name="Nakagami H."/>
            <person name="Naramoto S."/>
            <person name="Nishitani K."/>
            <person name="Ohtani M."/>
            <person name="Okamoto T."/>
            <person name="Okumura M."/>
            <person name="Phillips J."/>
            <person name="Pollak B."/>
            <person name="Reinders A."/>
            <person name="Rovekamp M."/>
            <person name="Sano R."/>
            <person name="Sawa S."/>
            <person name="Schmid M.W."/>
            <person name="Shirakawa M."/>
            <person name="Solano R."/>
            <person name="Spunde A."/>
            <person name="Suetsugu N."/>
            <person name="Sugano S."/>
            <person name="Sugiyama A."/>
            <person name="Sun R."/>
            <person name="Suzuki Y."/>
            <person name="Takenaka M."/>
            <person name="Takezawa D."/>
            <person name="Tomogane H."/>
            <person name="Tsuzuki M."/>
            <person name="Ueda T."/>
            <person name="Umeda M."/>
            <person name="Ward J.M."/>
            <person name="Watanabe Y."/>
            <person name="Yazaki K."/>
            <person name="Yokoyama R."/>
            <person name="Yoshitake Y."/>
            <person name="Yotsui I."/>
            <person name="Zachgo S."/>
            <person name="Schmutz J."/>
        </authorList>
    </citation>
    <scope>NUCLEOTIDE SEQUENCE [LARGE SCALE GENOMIC DNA]</scope>
    <source>
        <strain evidence="4">Tak-1</strain>
    </source>
</reference>
<evidence type="ECO:0000313" key="3">
    <source>
        <dbReference type="EMBL" id="PTQ32220.1"/>
    </source>
</evidence>
<dbReference type="EMBL" id="KZ772773">
    <property type="protein sequence ID" value="PTQ32220.1"/>
    <property type="molecule type" value="Genomic_DNA"/>
</dbReference>
<evidence type="ECO:0000256" key="2">
    <source>
        <dbReference type="SAM" id="SignalP"/>
    </source>
</evidence>
<dbReference type="OrthoDB" id="1001765at2759"/>
<keyword evidence="2" id="KW-0732">Signal</keyword>
<gene>
    <name evidence="3" type="ORF">MARPO_0101s0018</name>
</gene>
<organism evidence="3 4">
    <name type="scientific">Marchantia polymorpha</name>
    <name type="common">Common liverwort</name>
    <name type="synonym">Marchantia aquatica</name>
    <dbReference type="NCBI Taxonomy" id="3197"/>
    <lineage>
        <taxon>Eukaryota</taxon>
        <taxon>Viridiplantae</taxon>
        <taxon>Streptophyta</taxon>
        <taxon>Embryophyta</taxon>
        <taxon>Marchantiophyta</taxon>
        <taxon>Marchantiopsida</taxon>
        <taxon>Marchantiidae</taxon>
        <taxon>Marchantiales</taxon>
        <taxon>Marchantiaceae</taxon>
        <taxon>Marchantia</taxon>
    </lineage>
</organism>